<dbReference type="AlphaFoldDB" id="A0AAE0RRX1"/>
<evidence type="ECO:0000313" key="3">
    <source>
        <dbReference type="Proteomes" id="UP001195483"/>
    </source>
</evidence>
<dbReference type="EMBL" id="JAEAOA010000192">
    <property type="protein sequence ID" value="KAK3578603.1"/>
    <property type="molecule type" value="Genomic_DNA"/>
</dbReference>
<keyword evidence="3" id="KW-1185">Reference proteome</keyword>
<name>A0AAE0RRX1_9BIVA</name>
<evidence type="ECO:0000313" key="2">
    <source>
        <dbReference type="EMBL" id="KAK3578603.1"/>
    </source>
</evidence>
<reference evidence="2" key="3">
    <citation type="submission" date="2023-05" db="EMBL/GenBank/DDBJ databases">
        <authorList>
            <person name="Smith C.H."/>
        </authorList>
    </citation>
    <scope>NUCLEOTIDE SEQUENCE</scope>
    <source>
        <strain evidence="2">CHS0354</strain>
        <tissue evidence="2">Mantle</tissue>
    </source>
</reference>
<sequence length="87" mass="9936">MKLVAATKGRYDPGFAKVMFTQIVCTSDRIFDDLKVKKTYHISDHYGVMVTFVDNTNMEDDDTNKQSPETNRYSPTSSVKKLSHNKV</sequence>
<feature type="compositionally biased region" description="Polar residues" evidence="1">
    <location>
        <begin position="65"/>
        <end position="80"/>
    </location>
</feature>
<comment type="caution">
    <text evidence="2">The sequence shown here is derived from an EMBL/GenBank/DDBJ whole genome shotgun (WGS) entry which is preliminary data.</text>
</comment>
<proteinExistence type="predicted"/>
<protein>
    <submittedName>
        <fullName evidence="2">Uncharacterized protein</fullName>
    </submittedName>
</protein>
<reference evidence="2" key="1">
    <citation type="journal article" date="2021" name="Genome Biol. Evol.">
        <title>A High-Quality Reference Genome for a Parasitic Bivalve with Doubly Uniparental Inheritance (Bivalvia: Unionida).</title>
        <authorList>
            <person name="Smith C.H."/>
        </authorList>
    </citation>
    <scope>NUCLEOTIDE SEQUENCE</scope>
    <source>
        <strain evidence="2">CHS0354</strain>
    </source>
</reference>
<organism evidence="2 3">
    <name type="scientific">Potamilus streckersoni</name>
    <dbReference type="NCBI Taxonomy" id="2493646"/>
    <lineage>
        <taxon>Eukaryota</taxon>
        <taxon>Metazoa</taxon>
        <taxon>Spiralia</taxon>
        <taxon>Lophotrochozoa</taxon>
        <taxon>Mollusca</taxon>
        <taxon>Bivalvia</taxon>
        <taxon>Autobranchia</taxon>
        <taxon>Heteroconchia</taxon>
        <taxon>Palaeoheterodonta</taxon>
        <taxon>Unionida</taxon>
        <taxon>Unionoidea</taxon>
        <taxon>Unionidae</taxon>
        <taxon>Ambleminae</taxon>
        <taxon>Lampsilini</taxon>
        <taxon>Potamilus</taxon>
    </lineage>
</organism>
<feature type="region of interest" description="Disordered" evidence="1">
    <location>
        <begin position="57"/>
        <end position="87"/>
    </location>
</feature>
<accession>A0AAE0RRX1</accession>
<evidence type="ECO:0000256" key="1">
    <source>
        <dbReference type="SAM" id="MobiDB-lite"/>
    </source>
</evidence>
<reference evidence="2" key="2">
    <citation type="journal article" date="2021" name="Genome Biol. Evol.">
        <title>Developing a high-quality reference genome for a parasitic bivalve with doubly uniparental inheritance (Bivalvia: Unionida).</title>
        <authorList>
            <person name="Smith C.H."/>
        </authorList>
    </citation>
    <scope>NUCLEOTIDE SEQUENCE</scope>
    <source>
        <strain evidence="2">CHS0354</strain>
        <tissue evidence="2">Mantle</tissue>
    </source>
</reference>
<gene>
    <name evidence="2" type="ORF">CHS0354_002174</name>
</gene>
<dbReference type="Proteomes" id="UP001195483">
    <property type="component" value="Unassembled WGS sequence"/>
</dbReference>